<feature type="region of interest" description="Disordered" evidence="3">
    <location>
        <begin position="174"/>
        <end position="218"/>
    </location>
</feature>
<protein>
    <recommendedName>
        <fullName evidence="5">Pre-rRNA-processing protein TSR2 homolog</fullName>
    </recommendedName>
</protein>
<dbReference type="AlphaFoldDB" id="A0A7R9WRC4"/>
<evidence type="ECO:0008006" key="5">
    <source>
        <dbReference type="Google" id="ProtNLM"/>
    </source>
</evidence>
<evidence type="ECO:0000256" key="3">
    <source>
        <dbReference type="SAM" id="MobiDB-lite"/>
    </source>
</evidence>
<name>A0A7R9WRC4_9STRA</name>
<reference evidence="4" key="1">
    <citation type="submission" date="2021-01" db="EMBL/GenBank/DDBJ databases">
        <authorList>
            <person name="Corre E."/>
            <person name="Pelletier E."/>
            <person name="Niang G."/>
            <person name="Scheremetjew M."/>
            <person name="Finn R."/>
            <person name="Kale V."/>
            <person name="Holt S."/>
            <person name="Cochrane G."/>
            <person name="Meng A."/>
            <person name="Brown T."/>
            <person name="Cohen L."/>
        </authorList>
    </citation>
    <scope>NUCLEOTIDE SEQUENCE</scope>
    <source>
        <strain evidence="4">CCMP3328</strain>
    </source>
</reference>
<evidence type="ECO:0000313" key="4">
    <source>
        <dbReference type="EMBL" id="CAD8332866.1"/>
    </source>
</evidence>
<accession>A0A7R9WRC4</accession>
<dbReference type="Pfam" id="PF10273">
    <property type="entry name" value="WGG"/>
    <property type="match status" value="1"/>
</dbReference>
<dbReference type="GO" id="GO:0006364">
    <property type="term" value="P:rRNA processing"/>
    <property type="evidence" value="ECO:0007669"/>
    <property type="project" value="UniProtKB-KW"/>
</dbReference>
<feature type="region of interest" description="Disordered" evidence="3">
    <location>
        <begin position="124"/>
        <end position="145"/>
    </location>
</feature>
<evidence type="ECO:0000256" key="2">
    <source>
        <dbReference type="ARBA" id="ARBA00022552"/>
    </source>
</evidence>
<dbReference type="PANTHER" id="PTHR21250">
    <property type="entry name" value="PRE-RRNA-PROCESSING PROTEIN TSR2 HOMOLOG"/>
    <property type="match status" value="1"/>
</dbReference>
<evidence type="ECO:0000256" key="1">
    <source>
        <dbReference type="ARBA" id="ARBA00006524"/>
    </source>
</evidence>
<keyword evidence="2" id="KW-0698">rRNA processing</keyword>
<dbReference type="EMBL" id="HBEF01007914">
    <property type="protein sequence ID" value="CAD8332866.1"/>
    <property type="molecule type" value="Transcribed_RNA"/>
</dbReference>
<dbReference type="InterPro" id="IPR019398">
    <property type="entry name" value="Pre-rRNA_process_TSR2"/>
</dbReference>
<sequence>MATIDDFKAGVTACLRSWSAFRTAVENGWGGGTNPSFSKAEELRNSILQIMNGQKCPIPNFDVYDLSDNLAIYMEEEFSVTLEDKSEEQVAATIFQIYEQCYNGDASLARSLVTQAEQAIATTSQFPTHVQKTEHDEDDDDEDMVDSATGQAVAPINVSLDLDMAAYASAPLFGEPKAAKTPANEKPLRQLGEAAPVAAPVEMDDDGFAPVKPKGRRR</sequence>
<gene>
    <name evidence="4" type="ORF">CAUS1442_LOCUS4967</name>
</gene>
<comment type="similarity">
    <text evidence="1">Belongs to the TSR2 family.</text>
</comment>
<proteinExistence type="inferred from homology"/>
<organism evidence="4">
    <name type="scientific">Craspedostauros australis</name>
    <dbReference type="NCBI Taxonomy" id="1486917"/>
    <lineage>
        <taxon>Eukaryota</taxon>
        <taxon>Sar</taxon>
        <taxon>Stramenopiles</taxon>
        <taxon>Ochrophyta</taxon>
        <taxon>Bacillariophyta</taxon>
        <taxon>Bacillariophyceae</taxon>
        <taxon>Bacillariophycidae</taxon>
        <taxon>Naviculales</taxon>
        <taxon>Naviculaceae</taxon>
        <taxon>Craspedostauros</taxon>
    </lineage>
</organism>
<feature type="compositionally biased region" description="Acidic residues" evidence="3">
    <location>
        <begin position="136"/>
        <end position="145"/>
    </location>
</feature>